<name>A0A8G1W021_9EURO</name>
<feature type="domain" description="Dienelactone hydrolase" evidence="1">
    <location>
        <begin position="46"/>
        <end position="246"/>
    </location>
</feature>
<keyword evidence="2" id="KW-0378">Hydrolase</keyword>
<dbReference type="GeneID" id="63860505"/>
<proteinExistence type="predicted"/>
<dbReference type="VEuPathDB" id="FungiDB:BO72DRAFT_432568"/>
<sequence>MSTTTTPRIPPCCLRTPPRPWPTSPTGTNTTLTTPLKQHSVYTAGHNPTRAILVIHDLLGWTFPNLRLLADSYAHSANATVFLPDFFGGETLPAAPILAGRWAELDLQGFLARNARAIREPEVVSFAKHVRMTLGFERVGVVGFCWGGWAAVRLGGFDGAGQQQYLVDCVSIGHPSLLTEEDIAAVQVPVQVLAPERDPVYTPQLKAFTIQNLQERGVKFEYRFFPGVEHGCFTRGDEGVPGEREALGRGREAVGCWMEGWL</sequence>
<gene>
    <name evidence="2" type="ORF">BO72DRAFT_432568</name>
</gene>
<protein>
    <submittedName>
        <fullName evidence="2">Dienelactone hydrolase family protein</fullName>
    </submittedName>
</protein>
<dbReference type="PANTHER" id="PTHR17630:SF55">
    <property type="entry name" value="DIENELACTONE HYDROLASE FAMILY PROTEIN (AFU_ORTHOLOGUE AFUA_1G01900)"/>
    <property type="match status" value="1"/>
</dbReference>
<dbReference type="InterPro" id="IPR029058">
    <property type="entry name" value="AB_hydrolase_fold"/>
</dbReference>
<reference evidence="2 3" key="1">
    <citation type="submission" date="2018-02" db="EMBL/GenBank/DDBJ databases">
        <title>The genomes of Aspergillus section Nigri reveals drivers in fungal speciation.</title>
        <authorList>
            <consortium name="DOE Joint Genome Institute"/>
            <person name="Vesth T.C."/>
            <person name="Nybo J."/>
            <person name="Theobald S."/>
            <person name="Brandl J."/>
            <person name="Frisvad J.C."/>
            <person name="Nielsen K.F."/>
            <person name="Lyhne E.K."/>
            <person name="Kogle M.E."/>
            <person name="Kuo A."/>
            <person name="Riley R."/>
            <person name="Clum A."/>
            <person name="Nolan M."/>
            <person name="Lipzen A."/>
            <person name="Salamov A."/>
            <person name="Henrissat B."/>
            <person name="Wiebenga A."/>
            <person name="De vries R.P."/>
            <person name="Grigoriev I.V."/>
            <person name="Mortensen U.H."/>
            <person name="Andersen M.R."/>
            <person name="Baker S.E."/>
        </authorList>
    </citation>
    <scope>NUCLEOTIDE SEQUENCE [LARGE SCALE GENOMIC DNA]</scope>
    <source>
        <strain evidence="2 3">CBS 313.89</strain>
    </source>
</reference>
<evidence type="ECO:0000313" key="3">
    <source>
        <dbReference type="Proteomes" id="UP000249789"/>
    </source>
</evidence>
<evidence type="ECO:0000313" key="2">
    <source>
        <dbReference type="EMBL" id="RAK75589.1"/>
    </source>
</evidence>
<dbReference type="Gene3D" id="3.40.50.1820">
    <property type="entry name" value="alpha/beta hydrolase"/>
    <property type="match status" value="1"/>
</dbReference>
<accession>A0A8G1W021</accession>
<dbReference type="OrthoDB" id="10019231at2759"/>
<evidence type="ECO:0000259" key="1">
    <source>
        <dbReference type="Pfam" id="PF01738"/>
    </source>
</evidence>
<dbReference type="EMBL" id="KZ824655">
    <property type="protein sequence ID" value="RAK75589.1"/>
    <property type="molecule type" value="Genomic_DNA"/>
</dbReference>
<dbReference type="GO" id="GO:0016787">
    <property type="term" value="F:hydrolase activity"/>
    <property type="evidence" value="ECO:0007669"/>
    <property type="project" value="UniProtKB-KW"/>
</dbReference>
<keyword evidence="3" id="KW-1185">Reference proteome</keyword>
<dbReference type="RefSeq" id="XP_040799599.1">
    <property type="nucleotide sequence ID" value="XM_040943172.1"/>
</dbReference>
<dbReference type="Proteomes" id="UP000249789">
    <property type="component" value="Unassembled WGS sequence"/>
</dbReference>
<dbReference type="PANTHER" id="PTHR17630">
    <property type="entry name" value="DIENELACTONE HYDROLASE"/>
    <property type="match status" value="1"/>
</dbReference>
<organism evidence="2 3">
    <name type="scientific">Aspergillus fijiensis CBS 313.89</name>
    <dbReference type="NCBI Taxonomy" id="1448319"/>
    <lineage>
        <taxon>Eukaryota</taxon>
        <taxon>Fungi</taxon>
        <taxon>Dikarya</taxon>
        <taxon>Ascomycota</taxon>
        <taxon>Pezizomycotina</taxon>
        <taxon>Eurotiomycetes</taxon>
        <taxon>Eurotiomycetidae</taxon>
        <taxon>Eurotiales</taxon>
        <taxon>Aspergillaceae</taxon>
        <taxon>Aspergillus</taxon>
    </lineage>
</organism>
<dbReference type="InterPro" id="IPR002925">
    <property type="entry name" value="Dienelactn_hydro"/>
</dbReference>
<dbReference type="AlphaFoldDB" id="A0A8G1W021"/>
<dbReference type="SUPFAM" id="SSF53474">
    <property type="entry name" value="alpha/beta-Hydrolases"/>
    <property type="match status" value="1"/>
</dbReference>
<dbReference type="Pfam" id="PF01738">
    <property type="entry name" value="DLH"/>
    <property type="match status" value="1"/>
</dbReference>